<dbReference type="EMBL" id="BAER01000012">
    <property type="protein sequence ID" value="GAC31094.1"/>
    <property type="molecule type" value="Genomic_DNA"/>
</dbReference>
<accession>K6YEC1</accession>
<keyword evidence="2" id="KW-1185">Reference proteome</keyword>
<comment type="caution">
    <text evidence="1">The sequence shown here is derived from an EMBL/GenBank/DDBJ whole genome shotgun (WGS) entry which is preliminary data.</text>
</comment>
<dbReference type="Proteomes" id="UP000006322">
    <property type="component" value="Unassembled WGS sequence"/>
</dbReference>
<dbReference type="AlphaFoldDB" id="K6YEC1"/>
<protein>
    <submittedName>
        <fullName evidence="1">Uncharacterized protein</fullName>
    </submittedName>
</protein>
<gene>
    <name evidence="1" type="ORF">GPLA_0173</name>
</gene>
<evidence type="ECO:0000313" key="2">
    <source>
        <dbReference type="Proteomes" id="UP000006322"/>
    </source>
</evidence>
<reference evidence="2" key="1">
    <citation type="journal article" date="2014" name="Environ. Microbiol.">
        <title>Comparative genomics of the marine bacterial genus Glaciecola reveals the high degree of genomic diversity and genomic characteristic for cold adaptation.</title>
        <authorList>
            <person name="Qin Q.L."/>
            <person name="Xie B.B."/>
            <person name="Yu Y."/>
            <person name="Shu Y.L."/>
            <person name="Rong J.C."/>
            <person name="Zhang Y.J."/>
            <person name="Zhao D.L."/>
            <person name="Chen X.L."/>
            <person name="Zhang X.Y."/>
            <person name="Chen B."/>
            <person name="Zhou B.C."/>
            <person name="Zhang Y.Z."/>
        </authorList>
    </citation>
    <scope>NUCLEOTIDE SEQUENCE [LARGE SCALE GENOMIC DNA]</scope>
    <source>
        <strain evidence="2">LMG 21857</strain>
    </source>
</reference>
<sequence length="104" mass="11581">MKARAYPNGELFYAKHTLDLTHQACSAEQIHKGLRELIIGKAGTFAGVYLLDALKNLKRMKSQIKSKIQTATSAELITGVLNNKIDSVLSETRCAMSNECHYRL</sequence>
<name>K6YEC1_9ALTE</name>
<proteinExistence type="predicted"/>
<organism evidence="1 2">
    <name type="scientific">Paraglaciecola polaris LMG 21857</name>
    <dbReference type="NCBI Taxonomy" id="1129793"/>
    <lineage>
        <taxon>Bacteria</taxon>
        <taxon>Pseudomonadati</taxon>
        <taxon>Pseudomonadota</taxon>
        <taxon>Gammaproteobacteria</taxon>
        <taxon>Alteromonadales</taxon>
        <taxon>Alteromonadaceae</taxon>
        <taxon>Paraglaciecola</taxon>
    </lineage>
</organism>
<evidence type="ECO:0000313" key="1">
    <source>
        <dbReference type="EMBL" id="GAC31094.1"/>
    </source>
</evidence>